<keyword evidence="5" id="KW-0395">Inflammatory response</keyword>
<evidence type="ECO:0000256" key="4">
    <source>
        <dbReference type="ARBA" id="ARBA00023006"/>
    </source>
</evidence>
<dbReference type="InterPro" id="IPR035892">
    <property type="entry name" value="C2_domain_sf"/>
</dbReference>
<dbReference type="InterPro" id="IPR000008">
    <property type="entry name" value="C2_dom"/>
</dbReference>
<evidence type="ECO:0000256" key="5">
    <source>
        <dbReference type="ARBA" id="ARBA00023198"/>
    </source>
</evidence>
<dbReference type="SMART" id="SM00546">
    <property type="entry name" value="CUE"/>
    <property type="match status" value="1"/>
</dbReference>
<dbReference type="InterPro" id="IPR003892">
    <property type="entry name" value="CUE"/>
</dbReference>
<keyword evidence="2" id="KW-0399">Innate immunity</keyword>
<feature type="domain" description="C2" evidence="6">
    <location>
        <begin position="68"/>
        <end position="184"/>
    </location>
</feature>
<dbReference type="Gene3D" id="2.60.40.150">
    <property type="entry name" value="C2 domain"/>
    <property type="match status" value="1"/>
</dbReference>
<comment type="similarity">
    <text evidence="1">Belongs to the tollip family.</text>
</comment>
<evidence type="ECO:0000256" key="3">
    <source>
        <dbReference type="ARBA" id="ARBA00022859"/>
    </source>
</evidence>
<accession>A0ABN7SKS9</accession>
<protein>
    <submittedName>
        <fullName evidence="8">Oidioi.mRNA.OKI2018_I69.XSR.g16661.t1.cds</fullName>
    </submittedName>
</protein>
<dbReference type="SUPFAM" id="SSF49562">
    <property type="entry name" value="C2 domain (Calcium/lipid-binding domain, CaLB)"/>
    <property type="match status" value="1"/>
</dbReference>
<dbReference type="PROSITE" id="PS51140">
    <property type="entry name" value="CUE"/>
    <property type="match status" value="1"/>
</dbReference>
<evidence type="ECO:0000256" key="1">
    <source>
        <dbReference type="ARBA" id="ARBA00009278"/>
    </source>
</evidence>
<evidence type="ECO:0000256" key="2">
    <source>
        <dbReference type="ARBA" id="ARBA00022588"/>
    </source>
</evidence>
<evidence type="ECO:0000259" key="6">
    <source>
        <dbReference type="PROSITE" id="PS50004"/>
    </source>
</evidence>
<dbReference type="Pfam" id="PF00168">
    <property type="entry name" value="C2"/>
    <property type="match status" value="1"/>
</dbReference>
<keyword evidence="3" id="KW-0391">Immunity</keyword>
<evidence type="ECO:0000313" key="8">
    <source>
        <dbReference type="EMBL" id="CAG5099738.1"/>
    </source>
</evidence>
<dbReference type="Gene3D" id="1.10.8.10">
    <property type="entry name" value="DNA helicase RuvA subunit, C-terminal domain"/>
    <property type="match status" value="1"/>
</dbReference>
<reference evidence="8 9" key="1">
    <citation type="submission" date="2021-04" db="EMBL/GenBank/DDBJ databases">
        <authorList>
            <person name="Bliznina A."/>
        </authorList>
    </citation>
    <scope>NUCLEOTIDE SEQUENCE [LARGE SCALE GENOMIC DNA]</scope>
</reference>
<dbReference type="PROSITE" id="PS50004">
    <property type="entry name" value="C2"/>
    <property type="match status" value="1"/>
</dbReference>
<dbReference type="InterPro" id="IPR041799">
    <property type="entry name" value="TOLIP_CUE"/>
</dbReference>
<sequence>MQSTHRGQLMLGQLPDEFLRSNVHTELTLALYSQLQREQGERASVRAAEALATQEASRGSATPVAGASPGQFPSHVPYVTVGRLSVTVVEARLAKSYSMLGITRMDPYCRIRVGHNVYETETSHNGGKNPMWGKILYATLPNGVDSFTVEIFDEKSFTKDERVAYATIPIPPRVFDGETVNEFYNLSGKQGLDQEGQGTDNSIMRSTESAFISITEDINQIHEMFPTTDKSVIKTVLTANNGNKDAAIESLLQMQ</sequence>
<dbReference type="PANTHER" id="PTHR16461:SF5">
    <property type="entry name" value="TOLL-INTERACTING PROTEIN"/>
    <property type="match status" value="1"/>
</dbReference>
<dbReference type="SUPFAM" id="SSF46934">
    <property type="entry name" value="UBA-like"/>
    <property type="match status" value="1"/>
</dbReference>
<dbReference type="EMBL" id="OU015569">
    <property type="protein sequence ID" value="CAG5099738.1"/>
    <property type="molecule type" value="Genomic_DNA"/>
</dbReference>
<gene>
    <name evidence="8" type="ORF">OKIOD_LOCUS8219</name>
</gene>
<dbReference type="Pfam" id="PF02845">
    <property type="entry name" value="CUE"/>
    <property type="match status" value="1"/>
</dbReference>
<name>A0ABN7SKS9_OIKDI</name>
<evidence type="ECO:0000259" key="7">
    <source>
        <dbReference type="PROSITE" id="PS51140"/>
    </source>
</evidence>
<dbReference type="CDD" id="cd14363">
    <property type="entry name" value="CUE_TOLIP"/>
    <property type="match status" value="1"/>
</dbReference>
<dbReference type="InterPro" id="IPR009060">
    <property type="entry name" value="UBA-like_sf"/>
</dbReference>
<organism evidence="8 9">
    <name type="scientific">Oikopleura dioica</name>
    <name type="common">Tunicate</name>
    <dbReference type="NCBI Taxonomy" id="34765"/>
    <lineage>
        <taxon>Eukaryota</taxon>
        <taxon>Metazoa</taxon>
        <taxon>Chordata</taxon>
        <taxon>Tunicata</taxon>
        <taxon>Appendicularia</taxon>
        <taxon>Copelata</taxon>
        <taxon>Oikopleuridae</taxon>
        <taxon>Oikopleura</taxon>
    </lineage>
</organism>
<evidence type="ECO:0000313" key="9">
    <source>
        <dbReference type="Proteomes" id="UP001158576"/>
    </source>
</evidence>
<proteinExistence type="inferred from homology"/>
<dbReference type="Proteomes" id="UP001158576">
    <property type="component" value="Chromosome XSR"/>
</dbReference>
<dbReference type="PANTHER" id="PTHR16461">
    <property type="entry name" value="TOLL-INTERACTING PROTEIN"/>
    <property type="match status" value="1"/>
</dbReference>
<dbReference type="SMART" id="SM00239">
    <property type="entry name" value="C2"/>
    <property type="match status" value="1"/>
</dbReference>
<keyword evidence="9" id="KW-1185">Reference proteome</keyword>
<feature type="domain" description="CUE" evidence="7">
    <location>
        <begin position="213"/>
        <end position="255"/>
    </location>
</feature>
<keyword evidence="4" id="KW-0072">Autophagy</keyword>